<comment type="caution">
    <text evidence="1">The sequence shown here is derived from an EMBL/GenBank/DDBJ whole genome shotgun (WGS) entry which is preliminary data.</text>
</comment>
<protein>
    <submittedName>
        <fullName evidence="1">Uncharacterized protein</fullName>
    </submittedName>
</protein>
<feature type="non-terminal residue" evidence="1">
    <location>
        <position position="38"/>
    </location>
</feature>
<evidence type="ECO:0000313" key="1">
    <source>
        <dbReference type="EMBL" id="GAI88045.1"/>
    </source>
</evidence>
<name>X1TKF6_9ZZZZ</name>
<sequence>MGLDSVNKRIETIDTGLNSYVQVVDARAKDLEARQNEL</sequence>
<proteinExistence type="predicted"/>
<dbReference type="EMBL" id="BARW01023866">
    <property type="protein sequence ID" value="GAI88045.1"/>
    <property type="molecule type" value="Genomic_DNA"/>
</dbReference>
<organism evidence="1">
    <name type="scientific">marine sediment metagenome</name>
    <dbReference type="NCBI Taxonomy" id="412755"/>
    <lineage>
        <taxon>unclassified sequences</taxon>
        <taxon>metagenomes</taxon>
        <taxon>ecological metagenomes</taxon>
    </lineage>
</organism>
<reference evidence="1" key="1">
    <citation type="journal article" date="2014" name="Front. Microbiol.">
        <title>High frequency of phylogenetically diverse reductive dehalogenase-homologous genes in deep subseafloor sedimentary metagenomes.</title>
        <authorList>
            <person name="Kawai M."/>
            <person name="Futagami T."/>
            <person name="Toyoda A."/>
            <person name="Takaki Y."/>
            <person name="Nishi S."/>
            <person name="Hori S."/>
            <person name="Arai W."/>
            <person name="Tsubouchi T."/>
            <person name="Morono Y."/>
            <person name="Uchiyama I."/>
            <person name="Ito T."/>
            <person name="Fujiyama A."/>
            <person name="Inagaki F."/>
            <person name="Takami H."/>
        </authorList>
    </citation>
    <scope>NUCLEOTIDE SEQUENCE</scope>
    <source>
        <strain evidence="1">Expedition CK06-06</strain>
    </source>
</reference>
<accession>X1TKF6</accession>
<gene>
    <name evidence="1" type="ORF">S12H4_39483</name>
</gene>
<dbReference type="AlphaFoldDB" id="X1TKF6"/>